<keyword evidence="5" id="KW-0677">Repeat</keyword>
<sequence>MFISFLSFVTVFIHHPYFHGLLKVGNEARVGTGVLLYKKALRLSLPSLSETNSGQLIQLLNTDAGKLETAFLFIHYVWLCPILAIFYGIILWTQFGPNCFIGFVCMMLIVTAQVHFSYQLGLNRKKLGDKMDARLKVMSEIINGIKVIKMHGWETAFAKKIEVLRENEILSVGWSAFCSAMVMGVYFVSSRIGILVFICASIYFQEELTTKSVFAVSALYNSIRLPFALFLPLGLLFGRELISTSRRISYFFRLREYSRKSQNQDTRSNGNDNKNEIPITPRSTYNLDNSKTENAIISLTGVTSVWYDTLELEEKKQLKEFENTEQNLKEIDKQTESSSFNVVYAVRGFTFDFEAGHFYGVIGQVGSAKSSLLLTILAESRLVCGKMTVQGSIAYCGQEPWIFNGTIRENIVFGSDLDTDRYEQALELCLLKPDMQQLSHGDLTVIGDNGSTLSGGQRARVALARAVYADSDIYLLDDPLSAVDANVGKILYEKLIRGHLSNKLVILVTHQIHFLSSAKAIILMRDHFAIGTGSLEDLKTCYPEEFLTLESSDEKNDILDENYDEDHSILPISIPRDSENSEHPENSDYQSAVQNMESEVDPLVDNTLEIKNGKSSKTSQSQERKRGTISFSTYWKYTKEVFRPFKIGILLAICVVMTQLLNNFVDWWQSKWLVALDDWRAQNVSTNVHDTVSLSGIRLMITSDAYMYTFMITNVVIIVFGVIRSVWFRQSQLSASRALHNTMFKCVLYAQTEFFDHNSEGTILNRFTKDIGLMDDMLAFTYFEFVFGILNFMGIVGLVLMVRPIVSIACIPITLGFYYCRKFYVFRSRELKRIESSARSPLNTIITSTIRGLATIRAYRKEKEMEEKFYTLHDTHMAVYNLGSLSARFFGISIDFLVSVFISIVTTVVVVQYEVLTTGEVGICVVCAVQLSGFFSWIMRQSAELENGMVSVERVLEYTKLKSEEDVRRPHDKYLDEEYGSSWPKSGEIRFENLCVKYGETYVLKNINCVILGGQKVGVVGRTGAGKSSLLRTLFGLKEYSSGRILIDGVDLDNISLNYRRGGMSIIPQEPILFSGTVRENLDPFGKYDDATLWAALDQCELKKAITKERGLNVEIGNRGVTLSVGQRQLFCLARAMIHHSKILVIDEATANVDGMTDACIQKTIRNYFANSTIITVAHRLHTIMNTDRIMVFEKGALVEFDKPITLLNDLTTRFAKMAAQTGSANFEALRAAATTYETNSGAPHDE</sequence>
<feature type="region of interest" description="Disordered" evidence="11">
    <location>
        <begin position="262"/>
        <end position="284"/>
    </location>
</feature>
<dbReference type="InterPro" id="IPR003439">
    <property type="entry name" value="ABC_transporter-like_ATP-bd"/>
</dbReference>
<dbReference type="GO" id="GO:0016020">
    <property type="term" value="C:membrane"/>
    <property type="evidence" value="ECO:0007669"/>
    <property type="project" value="UniProtKB-SubCell"/>
</dbReference>
<dbReference type="GO" id="GO:0140359">
    <property type="term" value="F:ABC-type transporter activity"/>
    <property type="evidence" value="ECO:0007669"/>
    <property type="project" value="InterPro"/>
</dbReference>
<evidence type="ECO:0000313" key="15">
    <source>
        <dbReference type="EnsemblMetazoa" id="CJA10725.1"/>
    </source>
</evidence>
<dbReference type="SUPFAM" id="SSF90123">
    <property type="entry name" value="ABC transporter transmembrane region"/>
    <property type="match status" value="2"/>
</dbReference>
<keyword evidence="8 12" id="KW-1133">Transmembrane helix</keyword>
<evidence type="ECO:0000256" key="9">
    <source>
        <dbReference type="ARBA" id="ARBA00023136"/>
    </source>
</evidence>
<feature type="transmembrane region" description="Helical" evidence="12">
    <location>
        <begin position="805"/>
        <end position="824"/>
    </location>
</feature>
<dbReference type="InterPro" id="IPR050173">
    <property type="entry name" value="ABC_transporter_C-like"/>
</dbReference>
<dbReference type="PROSITE" id="PS00211">
    <property type="entry name" value="ABC_TRANSPORTER_1"/>
    <property type="match status" value="2"/>
</dbReference>
<accession>A0A8R1DU01</accession>
<feature type="transmembrane region" description="Helical" evidence="12">
    <location>
        <begin position="223"/>
        <end position="242"/>
    </location>
</feature>
<dbReference type="InterPro" id="IPR017871">
    <property type="entry name" value="ABC_transporter-like_CS"/>
</dbReference>
<dbReference type="AlphaFoldDB" id="A0A8R1DU01"/>
<feature type="transmembrane region" description="Helical" evidence="12">
    <location>
        <begin position="100"/>
        <end position="121"/>
    </location>
</feature>
<evidence type="ECO:0000256" key="12">
    <source>
        <dbReference type="SAM" id="Phobius"/>
    </source>
</evidence>
<protein>
    <submittedName>
        <fullName evidence="15">Uncharacterized protein</fullName>
    </submittedName>
</protein>
<keyword evidence="16" id="KW-1185">Reference proteome</keyword>
<evidence type="ECO:0000256" key="6">
    <source>
        <dbReference type="ARBA" id="ARBA00022741"/>
    </source>
</evidence>
<feature type="transmembrane region" description="Helical" evidence="12">
    <location>
        <begin position="70"/>
        <end position="94"/>
    </location>
</feature>
<dbReference type="Gene3D" id="3.40.50.300">
    <property type="entry name" value="P-loop containing nucleotide triphosphate hydrolases"/>
    <property type="match status" value="2"/>
</dbReference>
<dbReference type="FunFam" id="3.40.50.300:FF:000163">
    <property type="entry name" value="Multidrug resistance-associated protein member 4"/>
    <property type="match status" value="1"/>
</dbReference>
<dbReference type="InterPro" id="IPR027417">
    <property type="entry name" value="P-loop_NTPase"/>
</dbReference>
<keyword evidence="9 12" id="KW-0472">Membrane</keyword>
<comment type="similarity">
    <text evidence="2">Belongs to the ABC transporter superfamily. ABCC family. Conjugate transporter (TC 3.A.1.208) subfamily.</text>
</comment>
<dbReference type="FunFam" id="3.40.50.300:FF:000973">
    <property type="entry name" value="Multidrug resistance-associated protein 4"/>
    <property type="match status" value="1"/>
</dbReference>
<evidence type="ECO:0000256" key="1">
    <source>
        <dbReference type="ARBA" id="ARBA00004141"/>
    </source>
</evidence>
<feature type="transmembrane region" description="Helical" evidence="12">
    <location>
        <begin position="705"/>
        <end position="727"/>
    </location>
</feature>
<evidence type="ECO:0000256" key="4">
    <source>
        <dbReference type="ARBA" id="ARBA00022692"/>
    </source>
</evidence>
<feature type="transmembrane region" description="Helical" evidence="12">
    <location>
        <begin position="174"/>
        <end position="203"/>
    </location>
</feature>
<feature type="coiled-coil region" evidence="10">
    <location>
        <begin position="307"/>
        <end position="334"/>
    </location>
</feature>
<keyword evidence="3" id="KW-0813">Transport</keyword>
<evidence type="ECO:0000256" key="3">
    <source>
        <dbReference type="ARBA" id="ARBA00022448"/>
    </source>
</evidence>
<dbReference type="Pfam" id="PF00005">
    <property type="entry name" value="ABC_tran"/>
    <property type="match status" value="2"/>
</dbReference>
<dbReference type="SUPFAM" id="SSF52540">
    <property type="entry name" value="P-loop containing nucleoside triphosphate hydrolases"/>
    <property type="match status" value="2"/>
</dbReference>
<proteinExistence type="inferred from homology"/>
<evidence type="ECO:0000313" key="16">
    <source>
        <dbReference type="Proteomes" id="UP000005237"/>
    </source>
</evidence>
<dbReference type="GO" id="GO:0005524">
    <property type="term" value="F:ATP binding"/>
    <property type="evidence" value="ECO:0007669"/>
    <property type="project" value="UniProtKB-KW"/>
</dbReference>
<feature type="transmembrane region" description="Helical" evidence="12">
    <location>
        <begin position="779"/>
        <end position="799"/>
    </location>
</feature>
<evidence type="ECO:0000256" key="8">
    <source>
        <dbReference type="ARBA" id="ARBA00022989"/>
    </source>
</evidence>
<dbReference type="PANTHER" id="PTHR24223:SF456">
    <property type="entry name" value="MULTIDRUG RESISTANCE-ASSOCIATED PROTEIN LETHAL(2)03659"/>
    <property type="match status" value="1"/>
</dbReference>
<dbReference type="PROSITE" id="PS50929">
    <property type="entry name" value="ABC_TM1F"/>
    <property type="match status" value="2"/>
</dbReference>
<evidence type="ECO:0000259" key="13">
    <source>
        <dbReference type="PROSITE" id="PS50893"/>
    </source>
</evidence>
<feature type="domain" description="ABC transporter" evidence="13">
    <location>
        <begin position="326"/>
        <end position="551"/>
    </location>
</feature>
<dbReference type="GO" id="GO:0016887">
    <property type="term" value="F:ATP hydrolysis activity"/>
    <property type="evidence" value="ECO:0007669"/>
    <property type="project" value="InterPro"/>
</dbReference>
<dbReference type="SMART" id="SM00382">
    <property type="entry name" value="AAA"/>
    <property type="match status" value="2"/>
</dbReference>
<evidence type="ECO:0000256" key="11">
    <source>
        <dbReference type="SAM" id="MobiDB-lite"/>
    </source>
</evidence>
<feature type="transmembrane region" description="Helical" evidence="12">
    <location>
        <begin position="889"/>
        <end position="913"/>
    </location>
</feature>
<dbReference type="Gene3D" id="1.20.1560.10">
    <property type="entry name" value="ABC transporter type 1, transmembrane domain"/>
    <property type="match status" value="2"/>
</dbReference>
<comment type="subcellular location">
    <subcellularLocation>
        <location evidence="1">Membrane</location>
        <topology evidence="1">Multi-pass membrane protein</topology>
    </subcellularLocation>
</comment>
<reference evidence="15" key="2">
    <citation type="submission" date="2022-06" db="UniProtKB">
        <authorList>
            <consortium name="EnsemblMetazoa"/>
        </authorList>
    </citation>
    <scope>IDENTIFICATION</scope>
    <source>
        <strain evidence="15">DF5081</strain>
    </source>
</reference>
<feature type="transmembrane region" description="Helical" evidence="12">
    <location>
        <begin position="919"/>
        <end position="939"/>
    </location>
</feature>
<dbReference type="PROSITE" id="PS50893">
    <property type="entry name" value="ABC_TRANSPORTER_2"/>
    <property type="match status" value="2"/>
</dbReference>
<evidence type="ECO:0000256" key="5">
    <source>
        <dbReference type="ARBA" id="ARBA00022737"/>
    </source>
</evidence>
<evidence type="ECO:0000256" key="2">
    <source>
        <dbReference type="ARBA" id="ARBA00009726"/>
    </source>
</evidence>
<dbReference type="EnsemblMetazoa" id="CJA10725.1">
    <property type="protein sequence ID" value="CJA10725.1"/>
    <property type="gene ID" value="WBGene00129929"/>
</dbReference>
<keyword evidence="6" id="KW-0547">Nucleotide-binding</keyword>
<reference evidence="16" key="1">
    <citation type="submission" date="2010-08" db="EMBL/GenBank/DDBJ databases">
        <authorList>
            <consortium name="Caenorhabditis japonica Sequencing Consortium"/>
            <person name="Wilson R.K."/>
        </authorList>
    </citation>
    <scope>NUCLEOTIDE SEQUENCE [LARGE SCALE GENOMIC DNA]</scope>
    <source>
        <strain evidence="16">DF5081</strain>
    </source>
</reference>
<dbReference type="InterPro" id="IPR003593">
    <property type="entry name" value="AAA+_ATPase"/>
</dbReference>
<dbReference type="InterPro" id="IPR011527">
    <property type="entry name" value="ABC1_TM_dom"/>
</dbReference>
<organism evidence="15 16">
    <name type="scientific">Caenorhabditis japonica</name>
    <dbReference type="NCBI Taxonomy" id="281687"/>
    <lineage>
        <taxon>Eukaryota</taxon>
        <taxon>Metazoa</taxon>
        <taxon>Ecdysozoa</taxon>
        <taxon>Nematoda</taxon>
        <taxon>Chromadorea</taxon>
        <taxon>Rhabditida</taxon>
        <taxon>Rhabditina</taxon>
        <taxon>Rhabditomorpha</taxon>
        <taxon>Rhabditoidea</taxon>
        <taxon>Rhabditidae</taxon>
        <taxon>Peloderinae</taxon>
        <taxon>Caenorhabditis</taxon>
    </lineage>
</organism>
<dbReference type="CDD" id="cd03244">
    <property type="entry name" value="ABCC_MRP_domain2"/>
    <property type="match status" value="1"/>
</dbReference>
<dbReference type="FunFam" id="1.20.1560.10:FF:000013">
    <property type="entry name" value="ABC transporter C family member 2"/>
    <property type="match status" value="1"/>
</dbReference>
<keyword evidence="4 12" id="KW-0812">Transmembrane</keyword>
<evidence type="ECO:0000256" key="7">
    <source>
        <dbReference type="ARBA" id="ARBA00022840"/>
    </source>
</evidence>
<feature type="domain" description="ABC transmembrane type-1" evidence="14">
    <location>
        <begin position="649"/>
        <end position="947"/>
    </location>
</feature>
<feature type="domain" description="ABC transporter" evidence="13">
    <location>
        <begin position="989"/>
        <end position="1220"/>
    </location>
</feature>
<dbReference type="InterPro" id="IPR036640">
    <property type="entry name" value="ABC1_TM_sf"/>
</dbReference>
<feature type="domain" description="ABC transmembrane type-1" evidence="14">
    <location>
        <begin position="1"/>
        <end position="239"/>
    </location>
</feature>
<dbReference type="PANTHER" id="PTHR24223">
    <property type="entry name" value="ATP-BINDING CASSETTE SUB-FAMILY C"/>
    <property type="match status" value="1"/>
</dbReference>
<evidence type="ECO:0000259" key="14">
    <source>
        <dbReference type="PROSITE" id="PS50929"/>
    </source>
</evidence>
<dbReference type="CDD" id="cd03250">
    <property type="entry name" value="ABCC_MRP_domain1"/>
    <property type="match status" value="1"/>
</dbReference>
<keyword evidence="7" id="KW-0067">ATP-binding</keyword>
<feature type="compositionally biased region" description="Polar residues" evidence="11">
    <location>
        <begin position="262"/>
        <end position="272"/>
    </location>
</feature>
<dbReference type="Pfam" id="PF00664">
    <property type="entry name" value="ABC_membrane"/>
    <property type="match status" value="2"/>
</dbReference>
<name>A0A8R1DU01_CAEJA</name>
<keyword evidence="10" id="KW-0175">Coiled coil</keyword>
<evidence type="ECO:0000256" key="10">
    <source>
        <dbReference type="SAM" id="Coils"/>
    </source>
</evidence>
<dbReference type="Proteomes" id="UP000005237">
    <property type="component" value="Unassembled WGS sequence"/>
</dbReference>